<evidence type="ECO:0000313" key="4">
    <source>
        <dbReference type="Proteomes" id="UP001372834"/>
    </source>
</evidence>
<sequence>MGGAHDLSDVELDRRNKKYSTPELHAVLSLTDETWRSCIRGKIMAVALWSDQPAQEPDPPLQHTSEDFKKTSSVVTRAWYDLVFEHGASRLSLQWLSGHG</sequence>
<accession>A0AAN8PKU7</accession>
<reference evidence="1 4" key="1">
    <citation type="submission" date="2023-10" db="EMBL/GenBank/DDBJ databases">
        <title>Genomes of two closely related lineages of the louse Polyplax serrata with different host specificities.</title>
        <authorList>
            <person name="Martinu J."/>
            <person name="Tarabai H."/>
            <person name="Stefka J."/>
            <person name="Hypsa V."/>
        </authorList>
    </citation>
    <scope>NUCLEOTIDE SEQUENCE [LARGE SCALE GENOMIC DNA]</scope>
    <source>
        <strain evidence="2">98ZLc_SE</strain>
        <strain evidence="1">HR10_N</strain>
    </source>
</reference>
<dbReference type="AlphaFoldDB" id="A0AAN8PKU7"/>
<name>A0AAN8PKU7_POLSC</name>
<gene>
    <name evidence="1" type="ORF">RUM43_010430</name>
    <name evidence="2" type="ORF">RUM44_012591</name>
</gene>
<protein>
    <submittedName>
        <fullName evidence="1">Uncharacterized protein</fullName>
    </submittedName>
</protein>
<dbReference type="Proteomes" id="UP001359485">
    <property type="component" value="Unassembled WGS sequence"/>
</dbReference>
<dbReference type="Proteomes" id="UP001372834">
    <property type="component" value="Unassembled WGS sequence"/>
</dbReference>
<evidence type="ECO:0000313" key="3">
    <source>
        <dbReference type="Proteomes" id="UP001359485"/>
    </source>
</evidence>
<evidence type="ECO:0000313" key="2">
    <source>
        <dbReference type="EMBL" id="KAK6640893.1"/>
    </source>
</evidence>
<comment type="caution">
    <text evidence="1">The sequence shown here is derived from an EMBL/GenBank/DDBJ whole genome shotgun (WGS) entry which is preliminary data.</text>
</comment>
<dbReference type="EMBL" id="JAWJWE010000004">
    <property type="protein sequence ID" value="KAK6636767.1"/>
    <property type="molecule type" value="Genomic_DNA"/>
</dbReference>
<keyword evidence="3" id="KW-1185">Reference proteome</keyword>
<evidence type="ECO:0000313" key="1">
    <source>
        <dbReference type="EMBL" id="KAK6636767.1"/>
    </source>
</evidence>
<organism evidence="1 4">
    <name type="scientific">Polyplax serrata</name>
    <name type="common">Common mouse louse</name>
    <dbReference type="NCBI Taxonomy" id="468196"/>
    <lineage>
        <taxon>Eukaryota</taxon>
        <taxon>Metazoa</taxon>
        <taxon>Ecdysozoa</taxon>
        <taxon>Arthropoda</taxon>
        <taxon>Hexapoda</taxon>
        <taxon>Insecta</taxon>
        <taxon>Pterygota</taxon>
        <taxon>Neoptera</taxon>
        <taxon>Paraneoptera</taxon>
        <taxon>Psocodea</taxon>
        <taxon>Troctomorpha</taxon>
        <taxon>Phthiraptera</taxon>
        <taxon>Anoplura</taxon>
        <taxon>Polyplacidae</taxon>
        <taxon>Polyplax</taxon>
    </lineage>
</organism>
<dbReference type="EMBL" id="JAWJWF010000001">
    <property type="protein sequence ID" value="KAK6640893.1"/>
    <property type="molecule type" value="Genomic_DNA"/>
</dbReference>
<proteinExistence type="predicted"/>